<organism evidence="1 2">
    <name type="scientific">Rhodonellum psychrophilum GCM71 = DSM 17998</name>
    <dbReference type="NCBI Taxonomy" id="1123057"/>
    <lineage>
        <taxon>Bacteria</taxon>
        <taxon>Pseudomonadati</taxon>
        <taxon>Bacteroidota</taxon>
        <taxon>Cytophagia</taxon>
        <taxon>Cytophagales</taxon>
        <taxon>Cytophagaceae</taxon>
        <taxon>Rhodonellum</taxon>
    </lineage>
</organism>
<evidence type="ECO:0000313" key="1">
    <source>
        <dbReference type="EMBL" id="ERM81127.1"/>
    </source>
</evidence>
<proteinExistence type="predicted"/>
<sequence>MKGVVPDFFRGANKMKLPEAHGRGDPSNTAVIIS</sequence>
<accession>U5BYY5</accession>
<evidence type="ECO:0000313" key="2">
    <source>
        <dbReference type="Proteomes" id="UP000016843"/>
    </source>
</evidence>
<reference evidence="1 2" key="1">
    <citation type="journal article" date="2013" name="Genome Announc.">
        <title>Draft Genome Sequence of the Psychrophilic and Alkaliphilic Rhodonellum psychrophilum Strain GCM71T.</title>
        <authorList>
            <person name="Hauptmann A.L."/>
            <person name="Glaring M.A."/>
            <person name="Hallin P.F."/>
            <person name="Prieme A."/>
            <person name="Stougaard P."/>
        </authorList>
    </citation>
    <scope>NUCLEOTIDE SEQUENCE [LARGE SCALE GENOMIC DNA]</scope>
    <source>
        <strain evidence="1 2">GCM71</strain>
    </source>
</reference>
<dbReference type="Proteomes" id="UP000016843">
    <property type="component" value="Unassembled WGS sequence"/>
</dbReference>
<protein>
    <submittedName>
        <fullName evidence="1">Uncharacterized protein</fullName>
    </submittedName>
</protein>
<comment type="caution">
    <text evidence="1">The sequence shown here is derived from an EMBL/GenBank/DDBJ whole genome shotgun (WGS) entry which is preliminary data.</text>
</comment>
<gene>
    <name evidence="1" type="ORF">P872_20620</name>
</gene>
<dbReference type="AlphaFoldDB" id="U5BYY5"/>
<keyword evidence="2" id="KW-1185">Reference proteome</keyword>
<name>U5BYY5_9BACT</name>
<dbReference type="EMBL" id="AWXR01000061">
    <property type="protein sequence ID" value="ERM81127.1"/>
    <property type="molecule type" value="Genomic_DNA"/>
</dbReference>